<name>A0AA40LJU4_CNENI</name>
<evidence type="ECO:0000256" key="7">
    <source>
        <dbReference type="ARBA" id="ARBA00023027"/>
    </source>
</evidence>
<dbReference type="Gene3D" id="3.30.360.10">
    <property type="entry name" value="Dihydrodipicolinate Reductase, domain 2"/>
    <property type="match status" value="2"/>
</dbReference>
<sequence>MLGQSQTETRKAAKYDAIEKGVKQAPEGPLKGILGYTEKGVKQALQRAPSRASWATLRTRLSPATLTVIPTPPPLMLGLALPSMNHFVKLVSWYDNEFGYSNRVVDLMVHMASKE</sequence>
<dbReference type="EMBL" id="JAULJE010000015">
    <property type="protein sequence ID" value="KAK1334258.1"/>
    <property type="molecule type" value="Genomic_DNA"/>
</dbReference>
<keyword evidence="6" id="KW-0560">Oxidoreductase</keyword>
<dbReference type="Proteomes" id="UP001177744">
    <property type="component" value="Unassembled WGS sequence"/>
</dbReference>
<evidence type="ECO:0000256" key="3">
    <source>
        <dbReference type="ARBA" id="ARBA00013119"/>
    </source>
</evidence>
<evidence type="ECO:0000256" key="8">
    <source>
        <dbReference type="ARBA" id="ARBA00023152"/>
    </source>
</evidence>
<organism evidence="10 11">
    <name type="scientific">Cnephaeus nilssonii</name>
    <name type="common">Northern bat</name>
    <name type="synonym">Eptesicus nilssonii</name>
    <dbReference type="NCBI Taxonomy" id="3371016"/>
    <lineage>
        <taxon>Eukaryota</taxon>
        <taxon>Metazoa</taxon>
        <taxon>Chordata</taxon>
        <taxon>Craniata</taxon>
        <taxon>Vertebrata</taxon>
        <taxon>Euteleostomi</taxon>
        <taxon>Mammalia</taxon>
        <taxon>Eutheria</taxon>
        <taxon>Laurasiatheria</taxon>
        <taxon>Chiroptera</taxon>
        <taxon>Yangochiroptera</taxon>
        <taxon>Vespertilionidae</taxon>
        <taxon>Cnephaeus</taxon>
    </lineage>
</organism>
<evidence type="ECO:0000256" key="9">
    <source>
        <dbReference type="ARBA" id="ARBA00047698"/>
    </source>
</evidence>
<dbReference type="Gene3D" id="3.40.50.720">
    <property type="entry name" value="NAD(P)-binding Rossmann-like Domain"/>
    <property type="match status" value="1"/>
</dbReference>
<dbReference type="GO" id="GO:0004365">
    <property type="term" value="F:glyceraldehyde-3-phosphate dehydrogenase (NAD+) (phosphorylating) activity"/>
    <property type="evidence" value="ECO:0007669"/>
    <property type="project" value="UniProtKB-EC"/>
</dbReference>
<dbReference type="AlphaFoldDB" id="A0AA40LJU4"/>
<gene>
    <name evidence="10" type="ORF">QTO34_005260</name>
</gene>
<evidence type="ECO:0000256" key="5">
    <source>
        <dbReference type="ARBA" id="ARBA00022490"/>
    </source>
</evidence>
<evidence type="ECO:0000313" key="10">
    <source>
        <dbReference type="EMBL" id="KAK1334258.1"/>
    </source>
</evidence>
<reference evidence="10" key="1">
    <citation type="submission" date="2023-06" db="EMBL/GenBank/DDBJ databases">
        <title>Reference genome for the Northern bat (Eptesicus nilssonii), a most northern bat species.</title>
        <authorList>
            <person name="Laine V.N."/>
            <person name="Pulliainen A.T."/>
            <person name="Lilley T.M."/>
        </authorList>
    </citation>
    <scope>NUCLEOTIDE SEQUENCE</scope>
    <source>
        <strain evidence="10">BLF_Eptnil</strain>
        <tissue evidence="10">Kidney</tissue>
    </source>
</reference>
<dbReference type="GO" id="GO:0006096">
    <property type="term" value="P:glycolytic process"/>
    <property type="evidence" value="ECO:0007669"/>
    <property type="project" value="UniProtKB-KW"/>
</dbReference>
<keyword evidence="7" id="KW-0520">NAD</keyword>
<dbReference type="EC" id="1.2.1.12" evidence="3"/>
<dbReference type="SUPFAM" id="SSF55347">
    <property type="entry name" value="Glyceraldehyde-3-phosphate dehydrogenase-like, C-terminal domain"/>
    <property type="match status" value="1"/>
</dbReference>
<comment type="similarity">
    <text evidence="2">Belongs to the glyceraldehyde-3-phosphate dehydrogenase family.</text>
</comment>
<keyword evidence="11" id="KW-1185">Reference proteome</keyword>
<evidence type="ECO:0000256" key="1">
    <source>
        <dbReference type="ARBA" id="ARBA00004869"/>
    </source>
</evidence>
<keyword evidence="8" id="KW-0324">Glycolysis</keyword>
<comment type="caution">
    <text evidence="10">The sequence shown here is derived from an EMBL/GenBank/DDBJ whole genome shotgun (WGS) entry which is preliminary data.</text>
</comment>
<comment type="pathway">
    <text evidence="1">Carbohydrate degradation; glycolysis; pyruvate from D-glyceraldehyde 3-phosphate: step 1/5.</text>
</comment>
<keyword evidence="5" id="KW-0963">Cytoplasm</keyword>
<dbReference type="GO" id="GO:0005829">
    <property type="term" value="C:cytosol"/>
    <property type="evidence" value="ECO:0007669"/>
    <property type="project" value="TreeGrafter"/>
</dbReference>
<evidence type="ECO:0000256" key="4">
    <source>
        <dbReference type="ARBA" id="ARBA00021022"/>
    </source>
</evidence>
<dbReference type="PANTHER" id="PTHR10836:SF111">
    <property type="entry name" value="GLYCERALDEHYDE-3-PHOSPHATE DEHYDROGENASE"/>
    <property type="match status" value="1"/>
</dbReference>
<proteinExistence type="inferred from homology"/>
<accession>A0AA40LJU4</accession>
<evidence type="ECO:0000313" key="11">
    <source>
        <dbReference type="Proteomes" id="UP001177744"/>
    </source>
</evidence>
<dbReference type="PANTHER" id="PTHR10836">
    <property type="entry name" value="GLYCERALDEHYDE 3-PHOSPHATE DEHYDROGENASE"/>
    <property type="match status" value="1"/>
</dbReference>
<protein>
    <recommendedName>
        <fullName evidence="4">Glyceraldehyde-3-phosphate dehydrogenase</fullName>
        <ecNumber evidence="3">1.2.1.12</ecNumber>
    </recommendedName>
</protein>
<dbReference type="InterPro" id="IPR020831">
    <property type="entry name" value="GlycerAld/Erythrose_P_DH"/>
</dbReference>
<comment type="catalytic activity">
    <reaction evidence="9">
        <text>D-glyceraldehyde 3-phosphate + phosphate + NAD(+) = (2R)-3-phospho-glyceroyl phosphate + NADH + H(+)</text>
        <dbReference type="Rhea" id="RHEA:10300"/>
        <dbReference type="ChEBI" id="CHEBI:15378"/>
        <dbReference type="ChEBI" id="CHEBI:43474"/>
        <dbReference type="ChEBI" id="CHEBI:57540"/>
        <dbReference type="ChEBI" id="CHEBI:57604"/>
        <dbReference type="ChEBI" id="CHEBI:57945"/>
        <dbReference type="ChEBI" id="CHEBI:59776"/>
        <dbReference type="EC" id="1.2.1.12"/>
    </reaction>
</comment>
<evidence type="ECO:0000256" key="6">
    <source>
        <dbReference type="ARBA" id="ARBA00023002"/>
    </source>
</evidence>
<evidence type="ECO:0000256" key="2">
    <source>
        <dbReference type="ARBA" id="ARBA00007406"/>
    </source>
</evidence>